<dbReference type="Gene3D" id="1.10.10.10">
    <property type="entry name" value="Winged helix-like DNA-binding domain superfamily/Winged helix DNA-binding domain"/>
    <property type="match status" value="1"/>
</dbReference>
<evidence type="ECO:0000313" key="5">
    <source>
        <dbReference type="EMBL" id="AOH87206.1"/>
    </source>
</evidence>
<dbReference type="CDD" id="cd00090">
    <property type="entry name" value="HTH_ARSR"/>
    <property type="match status" value="1"/>
</dbReference>
<dbReference type="Pfam" id="PF01638">
    <property type="entry name" value="HxlR"/>
    <property type="match status" value="1"/>
</dbReference>
<evidence type="ECO:0000259" key="4">
    <source>
        <dbReference type="PROSITE" id="PS51118"/>
    </source>
</evidence>
<sequence length="161" mass="18487">MSLNGLRSLTCAVAKTVSTIGDPWTLMILKELFLKNRRFDEIQAMTGMSPHLLSVRMRKLEQADIVRRQAYLERPKRYEYRLTEKGISLWPVIITLKEWGERWHEWPSGVPLKLRHASCGHEMQLELSCSRCGDGVGPRDVTLEMSSDMTAERRLMAGAQV</sequence>
<dbReference type="PANTHER" id="PTHR33204">
    <property type="entry name" value="TRANSCRIPTIONAL REGULATOR, MARR FAMILY"/>
    <property type="match status" value="1"/>
</dbReference>
<reference evidence="5 6" key="1">
    <citation type="submission" date="2016-01" db="EMBL/GenBank/DDBJ databases">
        <title>Complete genome and mega plasmid sequence of Sphingomonas panacis DCY99 elicits systemic resistance in rice to Xanthomonas oryzae.</title>
        <authorList>
            <person name="Kim Y.J."/>
            <person name="Yang D.C."/>
            <person name="Sing P."/>
        </authorList>
    </citation>
    <scope>NUCLEOTIDE SEQUENCE [LARGE SCALE GENOMIC DNA]</scope>
    <source>
        <strain evidence="5 6">DCY99</strain>
        <plasmid evidence="6">Plasmid</plasmid>
    </source>
</reference>
<name>A0A1B3ZIF1_9SPHN</name>
<evidence type="ECO:0000313" key="6">
    <source>
        <dbReference type="Proteomes" id="UP000094256"/>
    </source>
</evidence>
<dbReference type="PROSITE" id="PS51118">
    <property type="entry name" value="HTH_HXLR"/>
    <property type="match status" value="1"/>
</dbReference>
<keyword evidence="3" id="KW-0804">Transcription</keyword>
<accession>A0A1B3ZIF1</accession>
<dbReference type="EMBL" id="CP014169">
    <property type="protein sequence ID" value="AOH87206.1"/>
    <property type="molecule type" value="Genomic_DNA"/>
</dbReference>
<dbReference type="PANTHER" id="PTHR33204:SF18">
    <property type="entry name" value="TRANSCRIPTIONAL REGULATORY PROTEIN"/>
    <property type="match status" value="1"/>
</dbReference>
<evidence type="ECO:0000256" key="3">
    <source>
        <dbReference type="ARBA" id="ARBA00023163"/>
    </source>
</evidence>
<keyword evidence="2" id="KW-0238">DNA-binding</keyword>
<dbReference type="AlphaFoldDB" id="A0A1B3ZIF1"/>
<keyword evidence="5" id="KW-0614">Plasmid</keyword>
<dbReference type="Proteomes" id="UP000094256">
    <property type="component" value="Plasmid unnamed"/>
</dbReference>
<keyword evidence="6" id="KW-1185">Reference proteome</keyword>
<dbReference type="RefSeq" id="WP_069207772.1">
    <property type="nucleotide sequence ID" value="NZ_CP014169.1"/>
</dbReference>
<evidence type="ECO:0000256" key="2">
    <source>
        <dbReference type="ARBA" id="ARBA00023125"/>
    </source>
</evidence>
<dbReference type="GO" id="GO:0006355">
    <property type="term" value="P:regulation of DNA-templated transcription"/>
    <property type="evidence" value="ECO:0007669"/>
    <property type="project" value="UniProtKB-ARBA"/>
</dbReference>
<dbReference type="GO" id="GO:0003677">
    <property type="term" value="F:DNA binding"/>
    <property type="evidence" value="ECO:0007669"/>
    <property type="project" value="UniProtKB-KW"/>
</dbReference>
<dbReference type="InterPro" id="IPR011991">
    <property type="entry name" value="ArsR-like_HTH"/>
</dbReference>
<dbReference type="SUPFAM" id="SSF46785">
    <property type="entry name" value="Winged helix' DNA-binding domain"/>
    <property type="match status" value="1"/>
</dbReference>
<proteinExistence type="predicted"/>
<feature type="domain" description="HTH hxlR-type" evidence="4">
    <location>
        <begin position="11"/>
        <end position="108"/>
    </location>
</feature>
<geneLocation type="plasmid" evidence="6"/>
<organism evidence="5 6">
    <name type="scientific">Sphingomonas panacis</name>
    <dbReference type="NCBI Taxonomy" id="1560345"/>
    <lineage>
        <taxon>Bacteria</taxon>
        <taxon>Pseudomonadati</taxon>
        <taxon>Pseudomonadota</taxon>
        <taxon>Alphaproteobacteria</taxon>
        <taxon>Sphingomonadales</taxon>
        <taxon>Sphingomonadaceae</taxon>
        <taxon>Sphingomonas</taxon>
    </lineage>
</organism>
<dbReference type="InterPro" id="IPR036388">
    <property type="entry name" value="WH-like_DNA-bd_sf"/>
</dbReference>
<keyword evidence="1" id="KW-0805">Transcription regulation</keyword>
<gene>
    <name evidence="5" type="ORF">AWL63_23890</name>
</gene>
<evidence type="ECO:0000256" key="1">
    <source>
        <dbReference type="ARBA" id="ARBA00023015"/>
    </source>
</evidence>
<dbReference type="InterPro" id="IPR036390">
    <property type="entry name" value="WH_DNA-bd_sf"/>
</dbReference>
<dbReference type="InterPro" id="IPR002577">
    <property type="entry name" value="HTH_HxlR"/>
</dbReference>
<dbReference type="KEGG" id="span:AWL63_23890"/>
<dbReference type="OrthoDB" id="9782219at2"/>
<protein>
    <recommendedName>
        <fullName evidence="4">HTH hxlR-type domain-containing protein</fullName>
    </recommendedName>
</protein>